<keyword evidence="2" id="KW-0812">Transmembrane</keyword>
<evidence type="ECO:0000256" key="1">
    <source>
        <dbReference type="SAM" id="MobiDB-lite"/>
    </source>
</evidence>
<feature type="domain" description="DUF4333" evidence="3">
    <location>
        <begin position="103"/>
        <end position="167"/>
    </location>
</feature>
<gene>
    <name evidence="4" type="ORF">DFR74_102671</name>
</gene>
<dbReference type="RefSeq" id="WP_067512866.1">
    <property type="nucleotide sequence ID" value="NZ_CP107943.1"/>
</dbReference>
<dbReference type="EMBL" id="QNRE01000002">
    <property type="protein sequence ID" value="RBO94248.1"/>
    <property type="molecule type" value="Genomic_DNA"/>
</dbReference>
<keyword evidence="2" id="KW-0472">Membrane</keyword>
<name>A0A366DYI0_9NOCA</name>
<sequence length="175" mass="17903">MTAPTRQPRESQPYPVAAHAEDETTEGGWVPVFVAGIVAAVAIAIAGIIAGLIVVNIREGDVAEAPAPTPAAAPPSATEPATPVLAAPAPPVIAAEPEPAPTPQLLDRTDLQRGVQLILIDTYGLDNARDVRCPDGQQVVVGATFDCTVRIGSAVRTAAVTITGTDGTYEVAQPE</sequence>
<evidence type="ECO:0000256" key="2">
    <source>
        <dbReference type="SAM" id="Phobius"/>
    </source>
</evidence>
<dbReference type="STRING" id="1210090.GCA_001613185_05604"/>
<feature type="region of interest" description="Disordered" evidence="1">
    <location>
        <begin position="1"/>
        <end position="22"/>
    </location>
</feature>
<evidence type="ECO:0000259" key="3">
    <source>
        <dbReference type="Pfam" id="PF14230"/>
    </source>
</evidence>
<evidence type="ECO:0000313" key="4">
    <source>
        <dbReference type="EMBL" id="RBO94248.1"/>
    </source>
</evidence>
<evidence type="ECO:0000313" key="5">
    <source>
        <dbReference type="Proteomes" id="UP000252586"/>
    </source>
</evidence>
<comment type="caution">
    <text evidence="4">The sequence shown here is derived from an EMBL/GenBank/DDBJ whole genome shotgun (WGS) entry which is preliminary data.</text>
</comment>
<dbReference type="OrthoDB" id="3625154at2"/>
<protein>
    <submittedName>
        <fullName evidence="4">Uncharacterized protein DUF4333</fullName>
    </submittedName>
</protein>
<accession>A0A366DYI0</accession>
<organism evidence="4 5">
    <name type="scientific">Nocardia puris</name>
    <dbReference type="NCBI Taxonomy" id="208602"/>
    <lineage>
        <taxon>Bacteria</taxon>
        <taxon>Bacillati</taxon>
        <taxon>Actinomycetota</taxon>
        <taxon>Actinomycetes</taxon>
        <taxon>Mycobacteriales</taxon>
        <taxon>Nocardiaceae</taxon>
        <taxon>Nocardia</taxon>
    </lineage>
</organism>
<dbReference type="InterPro" id="IPR025637">
    <property type="entry name" value="DUF4333"/>
</dbReference>
<keyword evidence="5" id="KW-1185">Reference proteome</keyword>
<proteinExistence type="predicted"/>
<reference evidence="4 5" key="1">
    <citation type="submission" date="2018-06" db="EMBL/GenBank/DDBJ databases">
        <title>Genomic Encyclopedia of Type Strains, Phase IV (KMG-IV): sequencing the most valuable type-strain genomes for metagenomic binning, comparative biology and taxonomic classification.</title>
        <authorList>
            <person name="Goeker M."/>
        </authorList>
    </citation>
    <scope>NUCLEOTIDE SEQUENCE [LARGE SCALE GENOMIC DNA]</scope>
    <source>
        <strain evidence="4 5">DSM 44599</strain>
    </source>
</reference>
<dbReference type="Proteomes" id="UP000252586">
    <property type="component" value="Unassembled WGS sequence"/>
</dbReference>
<dbReference type="AlphaFoldDB" id="A0A366DYI0"/>
<dbReference type="Pfam" id="PF14230">
    <property type="entry name" value="DUF4333"/>
    <property type="match status" value="1"/>
</dbReference>
<feature type="transmembrane region" description="Helical" evidence="2">
    <location>
        <begin position="32"/>
        <end position="55"/>
    </location>
</feature>
<keyword evidence="2" id="KW-1133">Transmembrane helix</keyword>